<name>A0ABN3DLY6_9ACTN</name>
<keyword evidence="2" id="KW-1185">Reference proteome</keyword>
<dbReference type="Gene3D" id="3.30.160.240">
    <property type="entry name" value="Rv1738"/>
    <property type="match status" value="1"/>
</dbReference>
<sequence>MQNQWDVQLSFSEDGVHTVCEASLVGPRAPGLRGHGEATRSVEDRPLARIGEELAASRALEDLSHRLKAQANGEIADEGHRPGYLIY</sequence>
<evidence type="ECO:0000313" key="1">
    <source>
        <dbReference type="EMBL" id="GAA2236087.1"/>
    </source>
</evidence>
<dbReference type="Proteomes" id="UP001500305">
    <property type="component" value="Unassembled WGS sequence"/>
</dbReference>
<dbReference type="EMBL" id="BAAATR010000005">
    <property type="protein sequence ID" value="GAA2236087.1"/>
    <property type="molecule type" value="Genomic_DNA"/>
</dbReference>
<reference evidence="1 2" key="1">
    <citation type="journal article" date="2019" name="Int. J. Syst. Evol. Microbiol.">
        <title>The Global Catalogue of Microorganisms (GCM) 10K type strain sequencing project: providing services to taxonomists for standard genome sequencing and annotation.</title>
        <authorList>
            <consortium name="The Broad Institute Genomics Platform"/>
            <consortium name="The Broad Institute Genome Sequencing Center for Infectious Disease"/>
            <person name="Wu L."/>
            <person name="Ma J."/>
        </authorList>
    </citation>
    <scope>NUCLEOTIDE SEQUENCE [LARGE SCALE GENOMIC DNA]</scope>
    <source>
        <strain evidence="1 2">JCM 7356</strain>
    </source>
</reference>
<evidence type="ECO:0000313" key="2">
    <source>
        <dbReference type="Proteomes" id="UP001500305"/>
    </source>
</evidence>
<dbReference type="SUPFAM" id="SSF143212">
    <property type="entry name" value="Rv2632c-like"/>
    <property type="match status" value="1"/>
</dbReference>
<proteinExistence type="predicted"/>
<dbReference type="RefSeq" id="WP_344635545.1">
    <property type="nucleotide sequence ID" value="NZ_BAAATR010000005.1"/>
</dbReference>
<dbReference type="InterPro" id="IPR038070">
    <property type="entry name" value="Rv2632c-like_sf"/>
</dbReference>
<comment type="caution">
    <text evidence="1">The sequence shown here is derived from an EMBL/GenBank/DDBJ whole genome shotgun (WGS) entry which is preliminary data.</text>
</comment>
<organism evidence="1 2">
    <name type="scientific">Kitasatospora cystarginea</name>
    <dbReference type="NCBI Taxonomy" id="58350"/>
    <lineage>
        <taxon>Bacteria</taxon>
        <taxon>Bacillati</taxon>
        <taxon>Actinomycetota</taxon>
        <taxon>Actinomycetes</taxon>
        <taxon>Kitasatosporales</taxon>
        <taxon>Streptomycetaceae</taxon>
        <taxon>Kitasatospora</taxon>
    </lineage>
</organism>
<dbReference type="InterPro" id="IPR015057">
    <property type="entry name" value="Rv2632c-like"/>
</dbReference>
<evidence type="ECO:0008006" key="3">
    <source>
        <dbReference type="Google" id="ProtNLM"/>
    </source>
</evidence>
<protein>
    <recommendedName>
        <fullName evidence="3">DUF1876 domain-containing protein</fullName>
    </recommendedName>
</protein>
<dbReference type="Pfam" id="PF08962">
    <property type="entry name" value="Rv2632c-like"/>
    <property type="match status" value="1"/>
</dbReference>
<gene>
    <name evidence="1" type="ORF">GCM10010430_16150</name>
</gene>
<accession>A0ABN3DLY6</accession>